<keyword evidence="10" id="KW-1185">Reference proteome</keyword>
<sequence length="292" mass="32108">MKAAGAAANAAQHETSASDAIQNHDKRIRARRLRIALWQWALLVFVFFFWWAMTKPGLLPNFFFDNDAQAAFFFGEPAEIFARIRDWFVGGEIYRHLGVTLYETVLAFVIGTAAGLAVGLWLALSPFAAAVADPFIKGLNSMPRVILAPIFAVWFGLGPASKIALGVTLVFFIIFFNVYQGVREVNPTVLANARMLGASRKDLLRTVYMPSAMSWVFSSLHTSVGMAFVAAVIGEYLGSAEGVGYLILQAETTFDMNTVMAGILVLTACALLIDRLVTFAEVRLMKWVPPQK</sequence>
<dbReference type="Gene3D" id="1.10.3720.10">
    <property type="entry name" value="MetI-like"/>
    <property type="match status" value="1"/>
</dbReference>
<dbReference type="EMBL" id="JACJJC010000004">
    <property type="protein sequence ID" value="MBM6703635.1"/>
    <property type="molecule type" value="Genomic_DNA"/>
</dbReference>
<evidence type="ECO:0000256" key="5">
    <source>
        <dbReference type="ARBA" id="ARBA00022989"/>
    </source>
</evidence>
<feature type="transmembrane region" description="Helical" evidence="7">
    <location>
        <begin position="163"/>
        <end position="182"/>
    </location>
</feature>
<evidence type="ECO:0000313" key="9">
    <source>
        <dbReference type="EMBL" id="MBM6703635.1"/>
    </source>
</evidence>
<accession>A0ABS2DQM9</accession>
<comment type="subcellular location">
    <subcellularLocation>
        <location evidence="1 7">Cell membrane</location>
        <topology evidence="1 7">Multi-pass membrane protein</topology>
    </subcellularLocation>
</comment>
<evidence type="ECO:0000256" key="7">
    <source>
        <dbReference type="RuleBase" id="RU363032"/>
    </source>
</evidence>
<feature type="domain" description="ABC transmembrane type-1" evidence="8">
    <location>
        <begin position="97"/>
        <end position="277"/>
    </location>
</feature>
<dbReference type="InterPro" id="IPR035906">
    <property type="entry name" value="MetI-like_sf"/>
</dbReference>
<feature type="transmembrane region" description="Helical" evidence="7">
    <location>
        <begin position="258"/>
        <end position="277"/>
    </location>
</feature>
<evidence type="ECO:0000259" key="8">
    <source>
        <dbReference type="PROSITE" id="PS50928"/>
    </source>
</evidence>
<dbReference type="Pfam" id="PF00528">
    <property type="entry name" value="BPD_transp_1"/>
    <property type="match status" value="1"/>
</dbReference>
<dbReference type="Proteomes" id="UP000715095">
    <property type="component" value="Unassembled WGS sequence"/>
</dbReference>
<dbReference type="InterPro" id="IPR000515">
    <property type="entry name" value="MetI-like"/>
</dbReference>
<feature type="transmembrane region" description="Helical" evidence="7">
    <location>
        <begin position="35"/>
        <end position="53"/>
    </location>
</feature>
<comment type="caution">
    <text evidence="9">The sequence shown here is derived from an EMBL/GenBank/DDBJ whole genome shotgun (WGS) entry which is preliminary data.</text>
</comment>
<dbReference type="PROSITE" id="PS50928">
    <property type="entry name" value="ABC_TM1"/>
    <property type="match status" value="1"/>
</dbReference>
<keyword evidence="2 7" id="KW-0813">Transport</keyword>
<comment type="similarity">
    <text evidence="7">Belongs to the binding-protein-dependent transport system permease family.</text>
</comment>
<evidence type="ECO:0000256" key="3">
    <source>
        <dbReference type="ARBA" id="ARBA00022475"/>
    </source>
</evidence>
<feature type="transmembrane region" description="Helical" evidence="7">
    <location>
        <begin position="215"/>
        <end position="238"/>
    </location>
</feature>
<organism evidence="9 10">
    <name type="scientific">Sutterella massiliensis</name>
    <dbReference type="NCBI Taxonomy" id="1816689"/>
    <lineage>
        <taxon>Bacteria</taxon>
        <taxon>Pseudomonadati</taxon>
        <taxon>Pseudomonadota</taxon>
        <taxon>Betaproteobacteria</taxon>
        <taxon>Burkholderiales</taxon>
        <taxon>Sutterellaceae</taxon>
        <taxon>Sutterella</taxon>
    </lineage>
</organism>
<evidence type="ECO:0000256" key="6">
    <source>
        <dbReference type="ARBA" id="ARBA00023136"/>
    </source>
</evidence>
<keyword evidence="5 7" id="KW-1133">Transmembrane helix</keyword>
<dbReference type="SUPFAM" id="SSF161098">
    <property type="entry name" value="MetI-like"/>
    <property type="match status" value="1"/>
</dbReference>
<dbReference type="CDD" id="cd06261">
    <property type="entry name" value="TM_PBP2"/>
    <property type="match status" value="1"/>
</dbReference>
<evidence type="ECO:0000256" key="4">
    <source>
        <dbReference type="ARBA" id="ARBA00022692"/>
    </source>
</evidence>
<keyword evidence="6 7" id="KW-0472">Membrane</keyword>
<keyword evidence="3" id="KW-1003">Cell membrane</keyword>
<evidence type="ECO:0000313" key="10">
    <source>
        <dbReference type="Proteomes" id="UP000715095"/>
    </source>
</evidence>
<keyword evidence="4 7" id="KW-0812">Transmembrane</keyword>
<gene>
    <name evidence="9" type="ORF">H6A60_03920</name>
</gene>
<dbReference type="PANTHER" id="PTHR30151">
    <property type="entry name" value="ALKANE SULFONATE ABC TRANSPORTER-RELATED, MEMBRANE SUBUNIT"/>
    <property type="match status" value="1"/>
</dbReference>
<reference evidence="9 10" key="1">
    <citation type="journal article" date="2021" name="Sci. Rep.">
        <title>The distribution of antibiotic resistance genes in chicken gut microbiota commensals.</title>
        <authorList>
            <person name="Juricova H."/>
            <person name="Matiasovicova J."/>
            <person name="Kubasova T."/>
            <person name="Cejkova D."/>
            <person name="Rychlik I."/>
        </authorList>
    </citation>
    <scope>NUCLEOTIDE SEQUENCE [LARGE SCALE GENOMIC DNA]</scope>
    <source>
        <strain evidence="9 10">An829</strain>
    </source>
</reference>
<protein>
    <submittedName>
        <fullName evidence="9">ABC transporter permease</fullName>
    </submittedName>
</protein>
<evidence type="ECO:0000256" key="2">
    <source>
        <dbReference type="ARBA" id="ARBA00022448"/>
    </source>
</evidence>
<feature type="transmembrane region" description="Helical" evidence="7">
    <location>
        <begin position="105"/>
        <end position="129"/>
    </location>
</feature>
<evidence type="ECO:0000256" key="1">
    <source>
        <dbReference type="ARBA" id="ARBA00004651"/>
    </source>
</evidence>
<proteinExistence type="inferred from homology"/>
<feature type="transmembrane region" description="Helical" evidence="7">
    <location>
        <begin position="141"/>
        <end position="157"/>
    </location>
</feature>
<dbReference type="PANTHER" id="PTHR30151:SF20">
    <property type="entry name" value="ABC TRANSPORTER PERMEASE PROTEIN HI_0355-RELATED"/>
    <property type="match status" value="1"/>
</dbReference>
<name>A0ABS2DQM9_9BURK</name>